<dbReference type="InterPro" id="IPR042044">
    <property type="entry name" value="EXOC6PINT-1/Sec15/Tip20_C_dom2"/>
</dbReference>
<name>A0ABY7DL29_MYAAR</name>
<evidence type="ECO:0000313" key="2">
    <source>
        <dbReference type="EMBL" id="WAQ97395.1"/>
    </source>
</evidence>
<protein>
    <submittedName>
        <fullName evidence="2">RINT1-like protein</fullName>
    </submittedName>
</protein>
<dbReference type="InterPro" id="IPR007528">
    <property type="entry name" value="RINT1_Tip20"/>
</dbReference>
<keyword evidence="3" id="KW-1185">Reference proteome</keyword>
<sequence length="744" mass="86238">MAASSEEISQSEKFAIDFVNTKFSDKIKTLKSLKNIYLEQKQDQEQLKKKLSLASSEVPSELEQGIKDAEKARTDVRHLRTRQETLYHNIQDHTRTLADLVKETSRLTEEVDELEHLSHYLSCLIHIDTLSSHIETLLKSESPAKAVDKFTELSQLFSAVKDSKCRNIVKFSKDTTMYWYNNLKDKIASEFEEVLKQLKWPLVGVSIKSPPTQNVKEARTRMDTLFTELLKLQLPDCLSNEVENVPASLNHIKGLPTPTLPLQVMIKPLRRRFRFHFFGSKQTNDIGKPEWYFTQILSWTRDHLDFLEQRVQPLLKQSHRHTHAKTEFMVGMMTLVLEKMVHDLPELINDDHQFSHLVDEALLFDREVRESYGYPASLPGALHILSQPTYFNKWLQIERKFGVEKLDGMMSSPGAWDSQYRGIADVDELRVPECGDSFVTLLLTITDRYKPLPHPTQQLQFLDLQLELLEDFRVRLTQVKNDTHNPLDQRYSAILNTAHFVAEVLREWSELVESDTGDIPFGYTTVFDEMISLYERLKNDMLNTMVSQVFIDVRARGKPYKDDRWIALPYQKEVTLGLSISACEMFLVLKDHLLEVSELISKPIFTLFWEAMTHKMNMYIFEEIILRNKFNQGGAAQLHFDMTRNLFPLFGEYTLKPDSYFKEVKEACILLTTNVGSALLLKEVLYEALHRGPRDTDKITEARSALTDLGVHKLTLDQAELVLNVGDETFQNNLHMRSLRLVFM</sequence>
<dbReference type="Proteomes" id="UP001164746">
    <property type="component" value="Chromosome 2"/>
</dbReference>
<reference evidence="2" key="1">
    <citation type="submission" date="2022-11" db="EMBL/GenBank/DDBJ databases">
        <title>Centuries of genome instability and evolution in soft-shell clam transmissible cancer (bioRxiv).</title>
        <authorList>
            <person name="Hart S.F.M."/>
            <person name="Yonemitsu M.A."/>
            <person name="Giersch R.M."/>
            <person name="Beal B.F."/>
            <person name="Arriagada G."/>
            <person name="Davis B.W."/>
            <person name="Ostrander E.A."/>
            <person name="Goff S.P."/>
            <person name="Metzger M.J."/>
        </authorList>
    </citation>
    <scope>NUCLEOTIDE SEQUENCE</scope>
    <source>
        <strain evidence="2">MELC-2E11</strain>
        <tissue evidence="2">Siphon/mantle</tissue>
    </source>
</reference>
<dbReference type="InterPro" id="IPR042042">
    <property type="entry name" value="Tip20p_domB"/>
</dbReference>
<dbReference type="Gene3D" id="1.20.58.670">
    <property type="entry name" value="Dsl1p vesicle tethering complex, Tip20p subunit, domain D"/>
    <property type="match status" value="1"/>
</dbReference>
<dbReference type="PROSITE" id="PS51386">
    <property type="entry name" value="RINT1_TIP20"/>
    <property type="match status" value="1"/>
</dbReference>
<dbReference type="PANTHER" id="PTHR13520:SF0">
    <property type="entry name" value="RAD50-INTERACTING PROTEIN 1"/>
    <property type="match status" value="1"/>
</dbReference>
<dbReference type="Gene3D" id="1.20.58.1420">
    <property type="entry name" value="Dsl1p vesicle tethering complex, Tip20p subunit, domain B"/>
    <property type="match status" value="1"/>
</dbReference>
<feature type="coiled-coil region" evidence="1">
    <location>
        <begin position="90"/>
        <end position="117"/>
    </location>
</feature>
<accession>A0ABY7DL29</accession>
<evidence type="ECO:0000256" key="1">
    <source>
        <dbReference type="SAM" id="Coils"/>
    </source>
</evidence>
<dbReference type="Pfam" id="PF04437">
    <property type="entry name" value="RINT1_TIP1"/>
    <property type="match status" value="2"/>
</dbReference>
<organism evidence="2 3">
    <name type="scientific">Mya arenaria</name>
    <name type="common">Soft-shell clam</name>
    <dbReference type="NCBI Taxonomy" id="6604"/>
    <lineage>
        <taxon>Eukaryota</taxon>
        <taxon>Metazoa</taxon>
        <taxon>Spiralia</taxon>
        <taxon>Lophotrochozoa</taxon>
        <taxon>Mollusca</taxon>
        <taxon>Bivalvia</taxon>
        <taxon>Autobranchia</taxon>
        <taxon>Heteroconchia</taxon>
        <taxon>Euheterodonta</taxon>
        <taxon>Imparidentia</taxon>
        <taxon>Neoheterodontei</taxon>
        <taxon>Myida</taxon>
        <taxon>Myoidea</taxon>
        <taxon>Myidae</taxon>
        <taxon>Mya</taxon>
    </lineage>
</organism>
<evidence type="ECO:0000313" key="3">
    <source>
        <dbReference type="Proteomes" id="UP001164746"/>
    </source>
</evidence>
<gene>
    <name evidence="2" type="ORF">MAR_030085</name>
</gene>
<dbReference type="EMBL" id="CP111013">
    <property type="protein sequence ID" value="WAQ97395.1"/>
    <property type="molecule type" value="Genomic_DNA"/>
</dbReference>
<proteinExistence type="predicted"/>
<dbReference type="PANTHER" id="PTHR13520">
    <property type="entry name" value="RAD50-INTERACTING PROTEIN 1 RINT-1"/>
    <property type="match status" value="1"/>
</dbReference>
<keyword evidence="1" id="KW-0175">Coiled coil</keyword>